<keyword evidence="1" id="KW-0472">Membrane</keyword>
<feature type="transmembrane region" description="Helical" evidence="1">
    <location>
        <begin position="92"/>
        <end position="114"/>
    </location>
</feature>
<evidence type="ECO:0000256" key="1">
    <source>
        <dbReference type="SAM" id="Phobius"/>
    </source>
</evidence>
<dbReference type="EMBL" id="CAUYUJ010017574">
    <property type="protein sequence ID" value="CAK0875930.1"/>
    <property type="molecule type" value="Genomic_DNA"/>
</dbReference>
<protein>
    <submittedName>
        <fullName evidence="2">Uncharacterized protein</fullName>
    </submittedName>
</protein>
<feature type="transmembrane region" description="Helical" evidence="1">
    <location>
        <begin position="143"/>
        <end position="163"/>
    </location>
</feature>
<comment type="caution">
    <text evidence="2">The sequence shown here is derived from an EMBL/GenBank/DDBJ whole genome shotgun (WGS) entry which is preliminary data.</text>
</comment>
<dbReference type="Proteomes" id="UP001189429">
    <property type="component" value="Unassembled WGS sequence"/>
</dbReference>
<reference evidence="2" key="1">
    <citation type="submission" date="2023-10" db="EMBL/GenBank/DDBJ databases">
        <authorList>
            <person name="Chen Y."/>
            <person name="Shah S."/>
            <person name="Dougan E. K."/>
            <person name="Thang M."/>
            <person name="Chan C."/>
        </authorList>
    </citation>
    <scope>NUCLEOTIDE SEQUENCE [LARGE SCALE GENOMIC DNA]</scope>
</reference>
<name>A0ABN9VR35_9DINO</name>
<organism evidence="2 3">
    <name type="scientific">Prorocentrum cordatum</name>
    <dbReference type="NCBI Taxonomy" id="2364126"/>
    <lineage>
        <taxon>Eukaryota</taxon>
        <taxon>Sar</taxon>
        <taxon>Alveolata</taxon>
        <taxon>Dinophyceae</taxon>
        <taxon>Prorocentrales</taxon>
        <taxon>Prorocentraceae</taxon>
        <taxon>Prorocentrum</taxon>
    </lineage>
</organism>
<evidence type="ECO:0000313" key="2">
    <source>
        <dbReference type="EMBL" id="CAK0875930.1"/>
    </source>
</evidence>
<keyword evidence="1" id="KW-0812">Transmembrane</keyword>
<keyword evidence="3" id="KW-1185">Reference proteome</keyword>
<evidence type="ECO:0000313" key="3">
    <source>
        <dbReference type="Proteomes" id="UP001189429"/>
    </source>
</evidence>
<gene>
    <name evidence="2" type="ORF">PCOR1329_LOCUS60474</name>
</gene>
<sequence length="172" mass="18902">MPVWPSTMTANGTNFPEQVLRKILVDFLLIAGPLIAMVLYLNKVAVGRTTLVQVAAGAVTAVVSVATFALQFPACRNWVSICLIRPSRMQPVFFYVISFVVGASHACYALPVFLDPLARDTLELFFPVSLCVMLYATSVTARFLPFEVFSCALAILATFTLYAEHNMQRGKT</sequence>
<proteinExistence type="predicted"/>
<keyword evidence="1" id="KW-1133">Transmembrane helix</keyword>
<feature type="transmembrane region" description="Helical" evidence="1">
    <location>
        <begin position="23"/>
        <end position="42"/>
    </location>
</feature>
<accession>A0ABN9VR35</accession>
<feature type="transmembrane region" description="Helical" evidence="1">
    <location>
        <begin position="54"/>
        <end position="72"/>
    </location>
</feature>